<keyword evidence="6 8" id="KW-1133">Transmembrane helix</keyword>
<comment type="subcellular location">
    <subcellularLocation>
        <location evidence="1">Cell inner membrane</location>
        <topology evidence="1">Multi-pass membrane protein</topology>
    </subcellularLocation>
    <subcellularLocation>
        <location evidence="8">Cell membrane</location>
        <topology evidence="8">Multi-pass membrane protein</topology>
    </subcellularLocation>
</comment>
<evidence type="ECO:0000256" key="8">
    <source>
        <dbReference type="RuleBase" id="RU363032"/>
    </source>
</evidence>
<keyword evidence="3" id="KW-1003">Cell membrane</keyword>
<dbReference type="Proteomes" id="UP000441102">
    <property type="component" value="Unassembled WGS sequence"/>
</dbReference>
<gene>
    <name evidence="10" type="ORF">F9L06_15260</name>
    <name evidence="11" type="ORF">IH622_15450</name>
</gene>
<keyword evidence="2 8" id="KW-0813">Transport</keyword>
<feature type="transmembrane region" description="Helical" evidence="8">
    <location>
        <begin position="130"/>
        <end position="153"/>
    </location>
</feature>
<dbReference type="PANTHER" id="PTHR43357">
    <property type="entry name" value="INNER MEMBRANE ABC TRANSPORTER PERMEASE PROTEIN YDCV"/>
    <property type="match status" value="1"/>
</dbReference>
<proteinExistence type="inferred from homology"/>
<dbReference type="EMBL" id="JACZKO010000040">
    <property type="protein sequence ID" value="MBE0562198.1"/>
    <property type="molecule type" value="Genomic_DNA"/>
</dbReference>
<feature type="transmembrane region" description="Helical" evidence="8">
    <location>
        <begin position="7"/>
        <end position="31"/>
    </location>
</feature>
<dbReference type="Pfam" id="PF00528">
    <property type="entry name" value="BPD_transp_1"/>
    <property type="match status" value="1"/>
</dbReference>
<dbReference type="Proteomes" id="UP000642265">
    <property type="component" value="Unassembled WGS sequence"/>
</dbReference>
<dbReference type="CDD" id="cd06261">
    <property type="entry name" value="TM_PBP2"/>
    <property type="match status" value="1"/>
</dbReference>
<evidence type="ECO:0000256" key="4">
    <source>
        <dbReference type="ARBA" id="ARBA00022519"/>
    </source>
</evidence>
<evidence type="ECO:0000313" key="11">
    <source>
        <dbReference type="EMBL" id="MBE0562198.1"/>
    </source>
</evidence>
<evidence type="ECO:0000256" key="3">
    <source>
        <dbReference type="ARBA" id="ARBA00022475"/>
    </source>
</evidence>
<dbReference type="InterPro" id="IPR035906">
    <property type="entry name" value="MetI-like_sf"/>
</dbReference>
<dbReference type="GO" id="GO:0005886">
    <property type="term" value="C:plasma membrane"/>
    <property type="evidence" value="ECO:0007669"/>
    <property type="project" value="UniProtKB-SubCell"/>
</dbReference>
<evidence type="ECO:0000313" key="12">
    <source>
        <dbReference type="Proteomes" id="UP000441102"/>
    </source>
</evidence>
<evidence type="ECO:0000256" key="6">
    <source>
        <dbReference type="ARBA" id="ARBA00022989"/>
    </source>
</evidence>
<dbReference type="GO" id="GO:0055085">
    <property type="term" value="P:transmembrane transport"/>
    <property type="evidence" value="ECO:0007669"/>
    <property type="project" value="InterPro"/>
</dbReference>
<reference evidence="11" key="3">
    <citation type="submission" date="2020-10" db="EMBL/GenBank/DDBJ databases">
        <title>Enrichment of novel Verrucomicrobia, Bacteroidetes and Krumholzibacteria in an oxygen-limited, methane- and iron-fed bioreactor inoculated with Bothnian Sea sediments.</title>
        <authorList>
            <person name="Martins P.D."/>
            <person name="de Jong A."/>
            <person name="Lenstra W.K."/>
            <person name="van Helmond N.A.G.M."/>
            <person name="Slomp C.P."/>
            <person name="Jetten M.S.M."/>
            <person name="Welte C.U."/>
            <person name="Rasigraf O."/>
        </authorList>
    </citation>
    <scope>NUCLEOTIDE SEQUENCE</scope>
    <source>
        <strain evidence="11">MAG47</strain>
    </source>
</reference>
<dbReference type="SUPFAM" id="SSF161098">
    <property type="entry name" value="MetI-like"/>
    <property type="match status" value="1"/>
</dbReference>
<comment type="similarity">
    <text evidence="8">Belongs to the binding-protein-dependent transport system permease family.</text>
</comment>
<dbReference type="Gene3D" id="1.10.3720.10">
    <property type="entry name" value="MetI-like"/>
    <property type="match status" value="1"/>
</dbReference>
<dbReference type="RefSeq" id="WP_010660556.1">
    <property type="nucleotide sequence ID" value="NZ_CP008819.1"/>
</dbReference>
<dbReference type="AlphaFoldDB" id="A0A011SVI5"/>
<feature type="domain" description="ABC transmembrane type-1" evidence="9">
    <location>
        <begin position="62"/>
        <end position="250"/>
    </location>
</feature>
<comment type="caution">
    <text evidence="10">The sequence shown here is derived from an EMBL/GenBank/DDBJ whole genome shotgun (WGS) entry which is preliminary data.</text>
</comment>
<organism evidence="10 12">
    <name type="scientific">Brucella anthropi</name>
    <name type="common">Ochrobactrum anthropi</name>
    <dbReference type="NCBI Taxonomy" id="529"/>
    <lineage>
        <taxon>Bacteria</taxon>
        <taxon>Pseudomonadati</taxon>
        <taxon>Pseudomonadota</taxon>
        <taxon>Alphaproteobacteria</taxon>
        <taxon>Hyphomicrobiales</taxon>
        <taxon>Brucellaceae</taxon>
        <taxon>Brucella/Ochrobactrum group</taxon>
        <taxon>Brucella</taxon>
    </lineage>
</organism>
<protein>
    <submittedName>
        <fullName evidence="10">ABC transporter permease</fullName>
    </submittedName>
</protein>
<feature type="transmembrane region" description="Helical" evidence="8">
    <location>
        <begin position="174"/>
        <end position="196"/>
    </location>
</feature>
<feature type="transmembrane region" description="Helical" evidence="8">
    <location>
        <begin position="100"/>
        <end position="118"/>
    </location>
</feature>
<evidence type="ECO:0000256" key="5">
    <source>
        <dbReference type="ARBA" id="ARBA00022692"/>
    </source>
</evidence>
<feature type="transmembrane region" description="Helical" evidence="8">
    <location>
        <begin position="231"/>
        <end position="250"/>
    </location>
</feature>
<reference evidence="10 12" key="1">
    <citation type="submission" date="2019-09" db="EMBL/GenBank/DDBJ databases">
        <title>Taxonomic organization of the family Brucellaceae based on a phylogenomic approach.</title>
        <authorList>
            <person name="Leclercq S."/>
            <person name="Cloeckaert A."/>
            <person name="Zygmunt M.S."/>
        </authorList>
    </citation>
    <scope>NUCLEOTIDE SEQUENCE [LARGE SCALE GENOMIC DNA]</scope>
    <source>
        <strain evidence="10 12">CCUG 34461</strain>
    </source>
</reference>
<accession>A0A011SVI5</accession>
<dbReference type="PANTHER" id="PTHR43357:SF4">
    <property type="entry name" value="INNER MEMBRANE ABC TRANSPORTER PERMEASE PROTEIN YDCV"/>
    <property type="match status" value="1"/>
</dbReference>
<keyword evidence="7 8" id="KW-0472">Membrane</keyword>
<evidence type="ECO:0000313" key="10">
    <source>
        <dbReference type="EMBL" id="KAB2796117.1"/>
    </source>
</evidence>
<evidence type="ECO:0000259" key="9">
    <source>
        <dbReference type="PROSITE" id="PS50928"/>
    </source>
</evidence>
<keyword evidence="5 8" id="KW-0812">Transmembrane</keyword>
<sequence>MTKNGPFALFFHTLIVIFMLAPMVVVCLVAFTPENTLTMPWNGLSLRWFAAVFAHNDFMTSFYNSVQLAFFSASISTLLAVPSGLAIAQYNFRGRDALNALFLSPLIIPHLVLGVAFLRLFSLMGFTGSFVWLVAAHSIVVTPYALRLILASLGSMDRNAENAARTLGAGEWTVFRRVTLPLLVPGLSGGWLLAFINSFDELTMSIFVTSPSTVTLPVRMYMYASESIDPMMAAVSALMILVATVTMIIIDRMFGLDRLLVGKG</sequence>
<dbReference type="KEGG" id="oah:DR92_3808"/>
<dbReference type="EMBL" id="WBWX01000005">
    <property type="protein sequence ID" value="KAB2796117.1"/>
    <property type="molecule type" value="Genomic_DNA"/>
</dbReference>
<evidence type="ECO:0000256" key="1">
    <source>
        <dbReference type="ARBA" id="ARBA00004429"/>
    </source>
</evidence>
<evidence type="ECO:0000256" key="7">
    <source>
        <dbReference type="ARBA" id="ARBA00023136"/>
    </source>
</evidence>
<keyword evidence="4" id="KW-0997">Cell inner membrane</keyword>
<name>A0A011SVI5_BRUAN</name>
<dbReference type="OMA" id="LPRLMWM"/>
<reference evidence="11" key="2">
    <citation type="submission" date="2020-09" db="EMBL/GenBank/DDBJ databases">
        <authorList>
            <person name="Dalcin Martins P."/>
        </authorList>
    </citation>
    <scope>NUCLEOTIDE SEQUENCE</scope>
    <source>
        <strain evidence="11">MAG47</strain>
    </source>
</reference>
<evidence type="ECO:0000256" key="2">
    <source>
        <dbReference type="ARBA" id="ARBA00022448"/>
    </source>
</evidence>
<dbReference type="PROSITE" id="PS50928">
    <property type="entry name" value="ABC_TM1"/>
    <property type="match status" value="1"/>
</dbReference>
<dbReference type="GeneID" id="61314315"/>
<feature type="transmembrane region" description="Helical" evidence="8">
    <location>
        <begin position="68"/>
        <end position="88"/>
    </location>
</feature>
<dbReference type="InterPro" id="IPR000515">
    <property type="entry name" value="MetI-like"/>
</dbReference>